<reference evidence="2 3" key="1">
    <citation type="submission" date="2024-09" db="EMBL/GenBank/DDBJ databases">
        <authorList>
            <person name="Sun Q."/>
            <person name="Mori K."/>
        </authorList>
    </citation>
    <scope>NUCLEOTIDE SEQUENCE [LARGE SCALE GENOMIC DNA]</scope>
    <source>
        <strain evidence="2 3">CGMCC 1.15906</strain>
    </source>
</reference>
<accession>A0ABV6QYE5</accession>
<dbReference type="InterPro" id="IPR015797">
    <property type="entry name" value="NUDIX_hydrolase-like_dom_sf"/>
</dbReference>
<evidence type="ECO:0000313" key="3">
    <source>
        <dbReference type="Proteomes" id="UP001589890"/>
    </source>
</evidence>
<gene>
    <name evidence="2" type="ORF">ACFFGN_33515</name>
</gene>
<dbReference type="InterPro" id="IPR000086">
    <property type="entry name" value="NUDIX_hydrolase_dom"/>
</dbReference>
<dbReference type="EMBL" id="JBHLTC010000041">
    <property type="protein sequence ID" value="MFC0629031.1"/>
    <property type="molecule type" value="Genomic_DNA"/>
</dbReference>
<evidence type="ECO:0000259" key="1">
    <source>
        <dbReference type="PROSITE" id="PS51462"/>
    </source>
</evidence>
<dbReference type="Proteomes" id="UP001589890">
    <property type="component" value="Unassembled WGS sequence"/>
</dbReference>
<name>A0ABV6QYE5_9ACTN</name>
<organism evidence="2 3">
    <name type="scientific">Kribbella deserti</name>
    <dbReference type="NCBI Taxonomy" id="1926257"/>
    <lineage>
        <taxon>Bacteria</taxon>
        <taxon>Bacillati</taxon>
        <taxon>Actinomycetota</taxon>
        <taxon>Actinomycetes</taxon>
        <taxon>Propionibacteriales</taxon>
        <taxon>Kribbellaceae</taxon>
        <taxon>Kribbella</taxon>
    </lineage>
</organism>
<keyword evidence="3" id="KW-1185">Reference proteome</keyword>
<proteinExistence type="predicted"/>
<sequence>MTLADGNALPDDGLADDGLPAAGVLHADAVGVLGRWTPPDAEQARLREYYQRHLAAYDDAMTRARLPEHLTASALVVDRAGERVLLTLHGKIHRWLQLGGHCEPGDQTLAGAALREATEESGLPGLTIGDQPLLLSRHQVRCGGRDDAFHLDVQYLVRSGADEAFVVSSESSDLAWFPIERLPAGIDASVAELARRARELVG</sequence>
<comment type="caution">
    <text evidence="2">The sequence shown here is derived from an EMBL/GenBank/DDBJ whole genome shotgun (WGS) entry which is preliminary data.</text>
</comment>
<dbReference type="Pfam" id="PF00293">
    <property type="entry name" value="NUDIX"/>
    <property type="match status" value="1"/>
</dbReference>
<evidence type="ECO:0000313" key="2">
    <source>
        <dbReference type="EMBL" id="MFC0629031.1"/>
    </source>
</evidence>
<feature type="domain" description="Nudix hydrolase" evidence="1">
    <location>
        <begin position="67"/>
        <end position="199"/>
    </location>
</feature>
<dbReference type="GO" id="GO:0016787">
    <property type="term" value="F:hydrolase activity"/>
    <property type="evidence" value="ECO:0007669"/>
    <property type="project" value="UniProtKB-KW"/>
</dbReference>
<protein>
    <submittedName>
        <fullName evidence="2">NUDIX hydrolase</fullName>
    </submittedName>
</protein>
<dbReference type="Gene3D" id="3.90.79.10">
    <property type="entry name" value="Nucleoside Triphosphate Pyrophosphohydrolase"/>
    <property type="match status" value="1"/>
</dbReference>
<dbReference type="PROSITE" id="PS51462">
    <property type="entry name" value="NUDIX"/>
    <property type="match status" value="1"/>
</dbReference>
<keyword evidence="2" id="KW-0378">Hydrolase</keyword>
<dbReference type="CDD" id="cd03674">
    <property type="entry name" value="NUDIX_Hydrolase"/>
    <property type="match status" value="1"/>
</dbReference>
<dbReference type="SUPFAM" id="SSF55811">
    <property type="entry name" value="Nudix"/>
    <property type="match status" value="1"/>
</dbReference>
<dbReference type="RefSeq" id="WP_380056403.1">
    <property type="nucleotide sequence ID" value="NZ_JBHLTC010000041.1"/>
</dbReference>